<dbReference type="GO" id="GO:0006417">
    <property type="term" value="P:regulation of translation"/>
    <property type="evidence" value="ECO:0007669"/>
    <property type="project" value="UniProtKB-KW"/>
</dbReference>
<dbReference type="Proteomes" id="UP001222027">
    <property type="component" value="Unassembled WGS sequence"/>
</dbReference>
<keyword evidence="6" id="KW-1185">Reference proteome</keyword>
<gene>
    <name evidence="5" type="ORF">OPV22_019963</name>
</gene>
<evidence type="ECO:0000313" key="6">
    <source>
        <dbReference type="Proteomes" id="UP001222027"/>
    </source>
</evidence>
<dbReference type="GO" id="GO:0000480">
    <property type="term" value="P:endonucleolytic cleavage in 5'-ETS of tricistronic rRNA transcript (SSU-rRNA, 5.8S rRNA, LSU-rRNA)"/>
    <property type="evidence" value="ECO:0007669"/>
    <property type="project" value="TreeGrafter"/>
</dbReference>
<feature type="region of interest" description="Disordered" evidence="4">
    <location>
        <begin position="119"/>
        <end position="147"/>
    </location>
</feature>
<dbReference type="GO" id="GO:0000447">
    <property type="term" value="P:endonucleolytic cleavage in ITS1 to separate SSU-rRNA from 5.8S rRNA and LSU-rRNA from tricistronic rRNA transcript (SSU-rRNA, 5.8S rRNA, LSU-rRNA)"/>
    <property type="evidence" value="ECO:0007669"/>
    <property type="project" value="TreeGrafter"/>
</dbReference>
<feature type="region of interest" description="Disordered" evidence="4">
    <location>
        <begin position="740"/>
        <end position="773"/>
    </location>
</feature>
<dbReference type="InterPro" id="IPR040000">
    <property type="entry name" value="NOP9"/>
</dbReference>
<dbReference type="GO" id="GO:0030686">
    <property type="term" value="C:90S preribosome"/>
    <property type="evidence" value="ECO:0007669"/>
    <property type="project" value="TreeGrafter"/>
</dbReference>
<dbReference type="SMART" id="SM00025">
    <property type="entry name" value="Pumilio"/>
    <property type="match status" value="4"/>
</dbReference>
<protein>
    <recommendedName>
        <fullName evidence="7">PUM-HD domain-containing protein</fullName>
    </recommendedName>
</protein>
<evidence type="ECO:0000256" key="2">
    <source>
        <dbReference type="ARBA" id="ARBA00022845"/>
    </source>
</evidence>
<feature type="repeat" description="Pumilio" evidence="3">
    <location>
        <begin position="469"/>
        <end position="506"/>
    </location>
</feature>
<feature type="region of interest" description="Disordered" evidence="4">
    <location>
        <begin position="863"/>
        <end position="888"/>
    </location>
</feature>
<dbReference type="Pfam" id="PF22493">
    <property type="entry name" value="PUF_NOP9"/>
    <property type="match status" value="1"/>
</dbReference>
<dbReference type="PROSITE" id="PS50302">
    <property type="entry name" value="PUM"/>
    <property type="match status" value="1"/>
</dbReference>
<name>A0AAV8PBN7_ENSVE</name>
<dbReference type="EMBL" id="JAQQAF010000006">
    <property type="protein sequence ID" value="KAJ8476236.1"/>
    <property type="molecule type" value="Genomic_DNA"/>
</dbReference>
<evidence type="ECO:0000256" key="4">
    <source>
        <dbReference type="SAM" id="MobiDB-lite"/>
    </source>
</evidence>
<feature type="region of interest" description="Disordered" evidence="4">
    <location>
        <begin position="153"/>
        <end position="172"/>
    </location>
</feature>
<evidence type="ECO:0008006" key="7">
    <source>
        <dbReference type="Google" id="ProtNLM"/>
    </source>
</evidence>
<feature type="region of interest" description="Disordered" evidence="4">
    <location>
        <begin position="831"/>
        <end position="851"/>
    </location>
</feature>
<sequence length="888" mass="98738">MEIRTLGSLLLLLRKEARDRLRGLEFFNSFLSPYKGTLSDLLSSFIGGERGGGVLGFDFASEGEWNRLEIFPLRQFFPGRKLSSDVLLEACSRALRSGIFGGGSFFRFRIRIKISTSQSPLKRKEDKKQRRGHGRASKDGTAQGSSNILKKNVKAGESSNHHQTSRQQTSSLRKIVDPETVKYFAEVANLFQKNEIDLEELPTICSNALEETRGKEIELATDMTISHTLQNLLEGCDLDRLCGFLRNSAKGFPLIATDRFGSHVAETALRSLVKHLDEEGSYSYIDETLSKLCQVVITDAVSVMCSRYGSHVFRSLLCLCKGVPLDSLEEFHVSKPQATLAERLNGRPAQSGGSNSKNFQYGFPDIFKFLVSEMLNHAKDDIRSLRVNKYSSFVLQAALKLSVGDDQALSNAISILLGGDIKISEEGKFFSTSVKQEIMELLEDTASSHLLEVIVEVAPDTLYSELLTEVFKDSLFDISSHHCGNFVVQALVSSAKTKDQMDLIWKELGAKSKELLQHGKPGVVASILAACDRLQTHQHECCQALCAAVTSDSESPSSIVPHILYLESYFWDRASWKWPLDVKMHVLGCLMLQIIFRYPKQLIQPYVTSVTSMDAAHIFQTAKDAGGSRVLEAFLCSDVSAKVKLKVITKLQDHYGELALSTSSSFTVEKCFTSSNISLKESIAAELLAVRTELSKTKHGPYLLKKLDIDGFTSRPEQWKQSQASKESAYREFHAVFGSKSKPHKQNVEAPNSSPASSKKKHKRHEKLSDNADAAIANSTLEFPGLEISMAKLGFPVKEKKGHKRRGTIDAFGVEEPDSKKFVRSNTNTSFVKRSGKRKSSASDLADLASKSRLSAGEVQQLFKPTIKNENKQSGNEKVPFLKRQKRW</sequence>
<comment type="caution">
    <text evidence="5">The sequence shown here is derived from an EMBL/GenBank/DDBJ whole genome shotgun (WGS) entry which is preliminary data.</text>
</comment>
<dbReference type="GO" id="GO:0030688">
    <property type="term" value="C:preribosome, small subunit precursor"/>
    <property type="evidence" value="ECO:0007669"/>
    <property type="project" value="TreeGrafter"/>
</dbReference>
<dbReference type="InterPro" id="IPR001313">
    <property type="entry name" value="Pumilio_RNA-bd_rpt"/>
</dbReference>
<keyword evidence="2" id="KW-0810">Translation regulation</keyword>
<reference evidence="5 6" key="1">
    <citation type="submission" date="2022-12" db="EMBL/GenBank/DDBJ databases">
        <title>Chromosome-scale assembly of the Ensete ventricosum genome.</title>
        <authorList>
            <person name="Dussert Y."/>
            <person name="Stocks J."/>
            <person name="Wendawek A."/>
            <person name="Woldeyes F."/>
            <person name="Nichols R.A."/>
            <person name="Borrell J.S."/>
        </authorList>
    </citation>
    <scope>NUCLEOTIDE SEQUENCE [LARGE SCALE GENOMIC DNA]</scope>
    <source>
        <strain evidence="6">cv. Maze</strain>
        <tissue evidence="5">Seeds</tissue>
    </source>
</reference>
<dbReference type="PANTHER" id="PTHR13102:SF0">
    <property type="entry name" value="NUCLEOLAR PROTEIN 9"/>
    <property type="match status" value="1"/>
</dbReference>
<dbReference type="GO" id="GO:0005730">
    <property type="term" value="C:nucleolus"/>
    <property type="evidence" value="ECO:0007669"/>
    <property type="project" value="TreeGrafter"/>
</dbReference>
<dbReference type="InterPro" id="IPR011989">
    <property type="entry name" value="ARM-like"/>
</dbReference>
<dbReference type="PANTHER" id="PTHR13102">
    <property type="entry name" value="NUCLEOLAR PROTEIN 9"/>
    <property type="match status" value="1"/>
</dbReference>
<dbReference type="Gene3D" id="1.25.10.10">
    <property type="entry name" value="Leucine-rich Repeat Variant"/>
    <property type="match status" value="2"/>
</dbReference>
<organism evidence="5 6">
    <name type="scientific">Ensete ventricosum</name>
    <name type="common">Abyssinian banana</name>
    <name type="synonym">Musa ensete</name>
    <dbReference type="NCBI Taxonomy" id="4639"/>
    <lineage>
        <taxon>Eukaryota</taxon>
        <taxon>Viridiplantae</taxon>
        <taxon>Streptophyta</taxon>
        <taxon>Embryophyta</taxon>
        <taxon>Tracheophyta</taxon>
        <taxon>Spermatophyta</taxon>
        <taxon>Magnoliopsida</taxon>
        <taxon>Liliopsida</taxon>
        <taxon>Zingiberales</taxon>
        <taxon>Musaceae</taxon>
        <taxon>Ensete</taxon>
    </lineage>
</organism>
<dbReference type="GO" id="GO:0003723">
    <property type="term" value="F:RNA binding"/>
    <property type="evidence" value="ECO:0007669"/>
    <property type="project" value="InterPro"/>
</dbReference>
<evidence type="ECO:0000313" key="5">
    <source>
        <dbReference type="EMBL" id="KAJ8476236.1"/>
    </source>
</evidence>
<feature type="compositionally biased region" description="Polar residues" evidence="4">
    <location>
        <begin position="157"/>
        <end position="172"/>
    </location>
</feature>
<dbReference type="AlphaFoldDB" id="A0AAV8PBN7"/>
<dbReference type="GO" id="GO:0000056">
    <property type="term" value="P:ribosomal small subunit export from nucleus"/>
    <property type="evidence" value="ECO:0007669"/>
    <property type="project" value="TreeGrafter"/>
</dbReference>
<dbReference type="SUPFAM" id="SSF48371">
    <property type="entry name" value="ARM repeat"/>
    <property type="match status" value="2"/>
</dbReference>
<evidence type="ECO:0000256" key="1">
    <source>
        <dbReference type="ARBA" id="ARBA00022737"/>
    </source>
</evidence>
<dbReference type="InterPro" id="IPR016024">
    <property type="entry name" value="ARM-type_fold"/>
</dbReference>
<feature type="compositionally biased region" description="Low complexity" evidence="4">
    <location>
        <begin position="842"/>
        <end position="851"/>
    </location>
</feature>
<dbReference type="GO" id="GO:0000472">
    <property type="term" value="P:endonucleolytic cleavage to generate mature 5'-end of SSU-rRNA from (SSU-rRNA, 5.8S rRNA, LSU-rRNA)"/>
    <property type="evidence" value="ECO:0007669"/>
    <property type="project" value="TreeGrafter"/>
</dbReference>
<proteinExistence type="predicted"/>
<evidence type="ECO:0000256" key="3">
    <source>
        <dbReference type="PROSITE-ProRule" id="PRU00317"/>
    </source>
</evidence>
<keyword evidence="1" id="KW-0677">Repeat</keyword>
<accession>A0AAV8PBN7</accession>